<dbReference type="EMBL" id="QXFZ01001645">
    <property type="protein sequence ID" value="KAE9087133.1"/>
    <property type="molecule type" value="Genomic_DNA"/>
</dbReference>
<dbReference type="Proteomes" id="UP000440732">
    <property type="component" value="Unassembled WGS sequence"/>
</dbReference>
<dbReference type="Proteomes" id="UP000437068">
    <property type="component" value="Unassembled WGS sequence"/>
</dbReference>
<dbReference type="Proteomes" id="UP000441208">
    <property type="component" value="Unassembled WGS sequence"/>
</dbReference>
<dbReference type="EMBL" id="QXGF01001146">
    <property type="protein sequence ID" value="KAE8932204.1"/>
    <property type="molecule type" value="Genomic_DNA"/>
</dbReference>
<name>A0A6A3EEL8_9STRA</name>
<evidence type="ECO:0000313" key="14">
    <source>
        <dbReference type="Proteomes" id="UP000460718"/>
    </source>
</evidence>
<evidence type="ECO:0000313" key="12">
    <source>
        <dbReference type="Proteomes" id="UP000440732"/>
    </source>
</evidence>
<dbReference type="AlphaFoldDB" id="A0A6A3EEL8"/>
<evidence type="ECO:0000313" key="13">
    <source>
        <dbReference type="Proteomes" id="UP000441208"/>
    </source>
</evidence>
<dbReference type="PANTHER" id="PTHR40866">
    <property type="entry name" value="BED-TYPE DOMAIN-CONTAINING PROTEIN"/>
    <property type="match status" value="1"/>
</dbReference>
<evidence type="ECO:0000313" key="7">
    <source>
        <dbReference type="EMBL" id="KAE9297678.1"/>
    </source>
</evidence>
<evidence type="ECO:0000313" key="4">
    <source>
        <dbReference type="EMBL" id="KAE9094508.1"/>
    </source>
</evidence>
<reference evidence="8 9" key="1">
    <citation type="submission" date="2018-08" db="EMBL/GenBank/DDBJ databases">
        <title>Genomic investigation of the strawberry pathogen Phytophthora fragariae indicates pathogenicity is determined by transcriptional variation in three key races.</title>
        <authorList>
            <person name="Adams T.M."/>
            <person name="Armitage A.D."/>
            <person name="Sobczyk M.K."/>
            <person name="Bates H.J."/>
            <person name="Dunwell J.M."/>
            <person name="Nellist C.F."/>
            <person name="Harrison R.J."/>
        </authorList>
    </citation>
    <scope>NUCLEOTIDE SEQUENCE [LARGE SCALE GENOMIC DNA]</scope>
    <source>
        <strain evidence="7 10">A4</strain>
        <strain evidence="6 11">BC-1</strain>
        <strain evidence="5 9">NOV-27</strain>
        <strain evidence="4 12">NOV-5</strain>
        <strain evidence="3 13">NOV-71</strain>
        <strain evidence="1 8">NOV-9</strain>
        <strain evidence="2 14">SCRP245</strain>
    </source>
</reference>
<dbReference type="SUPFAM" id="SSF53098">
    <property type="entry name" value="Ribonuclease H-like"/>
    <property type="match status" value="1"/>
</dbReference>
<evidence type="ECO:0000313" key="3">
    <source>
        <dbReference type="EMBL" id="KAE9087133.1"/>
    </source>
</evidence>
<dbReference type="OrthoDB" id="1607513at2759"/>
<comment type="caution">
    <text evidence="1">The sequence shown here is derived from an EMBL/GenBank/DDBJ whole genome shotgun (WGS) entry which is preliminary data.</text>
</comment>
<evidence type="ECO:0000313" key="6">
    <source>
        <dbReference type="EMBL" id="KAE9188532.1"/>
    </source>
</evidence>
<evidence type="ECO:0000313" key="2">
    <source>
        <dbReference type="EMBL" id="KAE8981658.1"/>
    </source>
</evidence>
<dbReference type="Proteomes" id="UP000429523">
    <property type="component" value="Unassembled WGS sequence"/>
</dbReference>
<keyword evidence="9" id="KW-1185">Reference proteome</keyword>
<protein>
    <submittedName>
        <fullName evidence="1">Uncharacterized protein</fullName>
    </submittedName>
</protein>
<evidence type="ECO:0000313" key="10">
    <source>
        <dbReference type="Proteomes" id="UP000437068"/>
    </source>
</evidence>
<dbReference type="EMBL" id="QXFW01002134">
    <property type="protein sequence ID" value="KAE8981658.1"/>
    <property type="molecule type" value="Genomic_DNA"/>
</dbReference>
<dbReference type="EMBL" id="QXGA01002622">
    <property type="protein sequence ID" value="KAE9094508.1"/>
    <property type="molecule type" value="Genomic_DNA"/>
</dbReference>
<proteinExistence type="predicted"/>
<dbReference type="InterPro" id="IPR012337">
    <property type="entry name" value="RNaseH-like_sf"/>
</dbReference>
<evidence type="ECO:0000313" key="1">
    <source>
        <dbReference type="EMBL" id="KAE8932204.1"/>
    </source>
</evidence>
<evidence type="ECO:0000313" key="5">
    <source>
        <dbReference type="EMBL" id="KAE9178049.1"/>
    </source>
</evidence>
<dbReference type="EMBL" id="QXGD01002447">
    <property type="protein sequence ID" value="KAE9188532.1"/>
    <property type="molecule type" value="Genomic_DNA"/>
</dbReference>
<evidence type="ECO:0000313" key="11">
    <source>
        <dbReference type="Proteomes" id="UP000440367"/>
    </source>
</evidence>
<organism evidence="1 8">
    <name type="scientific">Phytophthora fragariae</name>
    <dbReference type="NCBI Taxonomy" id="53985"/>
    <lineage>
        <taxon>Eukaryota</taxon>
        <taxon>Sar</taxon>
        <taxon>Stramenopiles</taxon>
        <taxon>Oomycota</taxon>
        <taxon>Peronosporomycetes</taxon>
        <taxon>Peronosporales</taxon>
        <taxon>Peronosporaceae</taxon>
        <taxon>Phytophthora</taxon>
    </lineage>
</organism>
<evidence type="ECO:0000313" key="9">
    <source>
        <dbReference type="Proteomes" id="UP000433483"/>
    </source>
</evidence>
<accession>A0A6A3EEL8</accession>
<dbReference type="PANTHER" id="PTHR40866:SF1">
    <property type="entry name" value="BED-TYPE DOMAIN-CONTAINING PROTEIN"/>
    <property type="match status" value="1"/>
</dbReference>
<sequence length="280" mass="31650">MTSRQLCGFYFTDLGEGLFECKTFGRPRKQAPGTGFSNLLSHLNSKHAGYATEYAELHASATPLIATFGFVDETKRNIYQWMDWLTQRNLPFTEVRNKATRAVVTMQSMTVKTLKRYMRHVALAFGHIIAKEMGQSFGLLFDGWTCHSLHFLAIFVVYEWNGERSQRLLSLSPMDDDQTAPAHLEHIETVMGVYDKNIGMVRFVDGDNCATNQSLATLTGIPLIGCASHRFSLAFKRFLEGYQTQIDQAQNLMIQLHHTKNAAARAKVTMFKPIKANATR</sequence>
<dbReference type="EMBL" id="QXGE01001109">
    <property type="protein sequence ID" value="KAE9297678.1"/>
    <property type="molecule type" value="Genomic_DNA"/>
</dbReference>
<dbReference type="Proteomes" id="UP000433483">
    <property type="component" value="Unassembled WGS sequence"/>
</dbReference>
<evidence type="ECO:0000313" key="8">
    <source>
        <dbReference type="Proteomes" id="UP000429523"/>
    </source>
</evidence>
<dbReference type="EMBL" id="QXGB01002431">
    <property type="protein sequence ID" value="KAE9178049.1"/>
    <property type="molecule type" value="Genomic_DNA"/>
</dbReference>
<dbReference type="Proteomes" id="UP000440367">
    <property type="component" value="Unassembled WGS sequence"/>
</dbReference>
<gene>
    <name evidence="7" type="ORF">PF001_g16284</name>
    <name evidence="6" type="ORF">PF002_g25289</name>
    <name evidence="5" type="ORF">PF005_g24246</name>
    <name evidence="4" type="ORF">PF006_g24202</name>
    <name evidence="3" type="ORF">PF007_g20494</name>
    <name evidence="1" type="ORF">PF009_g17765</name>
    <name evidence="2" type="ORF">PF011_g21934</name>
</gene>
<dbReference type="Proteomes" id="UP000460718">
    <property type="component" value="Unassembled WGS sequence"/>
</dbReference>